<feature type="transmembrane region" description="Helical" evidence="6">
    <location>
        <begin position="442"/>
        <end position="471"/>
    </location>
</feature>
<organism evidence="8 9">
    <name type="scientific">Iphiclides podalirius</name>
    <name type="common">scarce swallowtail</name>
    <dbReference type="NCBI Taxonomy" id="110791"/>
    <lineage>
        <taxon>Eukaryota</taxon>
        <taxon>Metazoa</taxon>
        <taxon>Ecdysozoa</taxon>
        <taxon>Arthropoda</taxon>
        <taxon>Hexapoda</taxon>
        <taxon>Insecta</taxon>
        <taxon>Pterygota</taxon>
        <taxon>Neoptera</taxon>
        <taxon>Endopterygota</taxon>
        <taxon>Lepidoptera</taxon>
        <taxon>Glossata</taxon>
        <taxon>Ditrysia</taxon>
        <taxon>Papilionoidea</taxon>
        <taxon>Papilionidae</taxon>
        <taxon>Papilioninae</taxon>
        <taxon>Iphiclides</taxon>
    </lineage>
</organism>
<proteinExistence type="predicted"/>
<feature type="transmembrane region" description="Helical" evidence="6">
    <location>
        <begin position="111"/>
        <end position="134"/>
    </location>
</feature>
<sequence length="622" mass="67160">MDTEEGEPMAARGRQSDGWRAALARRLPVLRWARAYDRSTAVADLIAGITLGLMLVPQSIAYASLANLPVQYGLYSAFIGTMLYVFLGTVKEVSIGPTSLMALLTLQTCRGLPIDFVILLTFLSGCVVLLMGLLRLVALCRLYNGVLRTAHFPSEWKTGFLVELISPSVTSGFTSATAVIITVAQIKGLLGLSFVAESLHENLTLIVQNWRHVRTPDCLLSAVCCTVLLILRKLKDLNVGPKRHRLKKTLWLVSIARNALVVFAASTFAYCTYNPERPLLKLSGRVEPGLPVIGLPPFSTTLGNRTVGFVEMVQELGSGVVMLPLVMVLANIAIAKAFSEGGRVDATQEMVTLGLCNMAGGLVRAMPTCGAFTRSAVSHSSGVRTPAAGLYSGIITLLALNFLTQYFFFIPKACLSSVLICAVIFMVDVSVVRLWRHDRGELAVAALTFCVGVWRSVELAVLCGALAGLAATHLALLRAPLHLHAVKSTRGEAVRARPTRALLYLNCERFATRLRAAARGRRLVLLDCGVLAMLDFAAAKTLERLIEEFKEGDQLLIFYNASTDVVRKLERIEGVDARALRTRTVQTALDAVAAPPAPSDPPGGEDAALLDKEPRLPGDANV</sequence>
<accession>A0ABN8HM21</accession>
<keyword evidence="4 6" id="KW-0472">Membrane</keyword>
<evidence type="ECO:0000313" key="9">
    <source>
        <dbReference type="Proteomes" id="UP000837857"/>
    </source>
</evidence>
<evidence type="ECO:0000256" key="3">
    <source>
        <dbReference type="ARBA" id="ARBA00022989"/>
    </source>
</evidence>
<dbReference type="InterPro" id="IPR036513">
    <property type="entry name" value="STAS_dom_sf"/>
</dbReference>
<feature type="domain" description="STAS" evidence="7">
    <location>
        <begin position="502"/>
        <end position="595"/>
    </location>
</feature>
<dbReference type="Pfam" id="PF00916">
    <property type="entry name" value="Sulfate_transp"/>
    <property type="match status" value="2"/>
</dbReference>
<feature type="transmembrane region" description="Helical" evidence="6">
    <location>
        <begin position="316"/>
        <end position="334"/>
    </location>
</feature>
<feature type="transmembrane region" description="Helical" evidence="6">
    <location>
        <begin position="388"/>
        <end position="409"/>
    </location>
</feature>
<evidence type="ECO:0000256" key="6">
    <source>
        <dbReference type="SAM" id="Phobius"/>
    </source>
</evidence>
<dbReference type="EMBL" id="OW152822">
    <property type="protein sequence ID" value="CAH2036867.1"/>
    <property type="molecule type" value="Genomic_DNA"/>
</dbReference>
<evidence type="ECO:0000256" key="4">
    <source>
        <dbReference type="ARBA" id="ARBA00023136"/>
    </source>
</evidence>
<dbReference type="PROSITE" id="PS50801">
    <property type="entry name" value="STAS"/>
    <property type="match status" value="1"/>
</dbReference>
<feature type="non-terminal residue" evidence="8">
    <location>
        <position position="1"/>
    </location>
</feature>
<protein>
    <recommendedName>
        <fullName evidence="7">STAS domain-containing protein</fullName>
    </recommendedName>
</protein>
<keyword evidence="2 6" id="KW-0812">Transmembrane</keyword>
<keyword evidence="3 6" id="KW-1133">Transmembrane helix</keyword>
<name>A0ABN8HM21_9NEOP</name>
<feature type="transmembrane region" description="Helical" evidence="6">
    <location>
        <begin position="41"/>
        <end position="60"/>
    </location>
</feature>
<dbReference type="SUPFAM" id="SSF52091">
    <property type="entry name" value="SpoIIaa-like"/>
    <property type="match status" value="1"/>
</dbReference>
<evidence type="ECO:0000313" key="8">
    <source>
        <dbReference type="EMBL" id="CAH2036867.1"/>
    </source>
</evidence>
<comment type="subcellular location">
    <subcellularLocation>
        <location evidence="1">Membrane</location>
        <topology evidence="1">Multi-pass membrane protein</topology>
    </subcellularLocation>
</comment>
<dbReference type="InterPro" id="IPR002645">
    <property type="entry name" value="STAS_dom"/>
</dbReference>
<feature type="region of interest" description="Disordered" evidence="5">
    <location>
        <begin position="592"/>
        <end position="622"/>
    </location>
</feature>
<keyword evidence="9" id="KW-1185">Reference proteome</keyword>
<gene>
    <name evidence="8" type="ORF">IPOD504_LOCUS910</name>
</gene>
<evidence type="ECO:0000256" key="2">
    <source>
        <dbReference type="ARBA" id="ARBA00022692"/>
    </source>
</evidence>
<feature type="transmembrane region" description="Helical" evidence="6">
    <location>
        <begin position="251"/>
        <end position="270"/>
    </location>
</feature>
<evidence type="ECO:0000256" key="1">
    <source>
        <dbReference type="ARBA" id="ARBA00004141"/>
    </source>
</evidence>
<feature type="transmembrane region" description="Helical" evidence="6">
    <location>
        <begin position="72"/>
        <end position="90"/>
    </location>
</feature>
<feature type="transmembrane region" description="Helical" evidence="6">
    <location>
        <begin position="415"/>
        <end position="435"/>
    </location>
</feature>
<evidence type="ECO:0000259" key="7">
    <source>
        <dbReference type="PROSITE" id="PS50801"/>
    </source>
</evidence>
<dbReference type="InterPro" id="IPR001902">
    <property type="entry name" value="SLC26A/SulP_fam"/>
</dbReference>
<dbReference type="Pfam" id="PF01740">
    <property type="entry name" value="STAS"/>
    <property type="match status" value="1"/>
</dbReference>
<dbReference type="Proteomes" id="UP000837857">
    <property type="component" value="Chromosome 10"/>
</dbReference>
<dbReference type="PANTHER" id="PTHR11814">
    <property type="entry name" value="SULFATE TRANSPORTER"/>
    <property type="match status" value="1"/>
</dbReference>
<dbReference type="InterPro" id="IPR011547">
    <property type="entry name" value="SLC26A/SulP_dom"/>
</dbReference>
<evidence type="ECO:0000256" key="5">
    <source>
        <dbReference type="SAM" id="MobiDB-lite"/>
    </source>
</evidence>
<reference evidence="8" key="1">
    <citation type="submission" date="2022-03" db="EMBL/GenBank/DDBJ databases">
        <authorList>
            <person name="Martin H S."/>
        </authorList>
    </citation>
    <scope>NUCLEOTIDE SEQUENCE</scope>
</reference>
<dbReference type="Gene3D" id="3.30.750.24">
    <property type="entry name" value="STAS domain"/>
    <property type="match status" value="1"/>
</dbReference>